<feature type="region of interest" description="Disordered" evidence="1">
    <location>
        <begin position="37"/>
        <end position="60"/>
    </location>
</feature>
<evidence type="ECO:0000313" key="3">
    <source>
        <dbReference type="Proteomes" id="UP000027222"/>
    </source>
</evidence>
<evidence type="ECO:0000256" key="1">
    <source>
        <dbReference type="SAM" id="MobiDB-lite"/>
    </source>
</evidence>
<dbReference type="HOGENOM" id="CLU_2015450_0_0_1"/>
<evidence type="ECO:0000313" key="2">
    <source>
        <dbReference type="EMBL" id="KDR77561.1"/>
    </source>
</evidence>
<proteinExistence type="predicted"/>
<dbReference type="Proteomes" id="UP000027222">
    <property type="component" value="Unassembled WGS sequence"/>
</dbReference>
<accession>A0A067T358</accession>
<protein>
    <submittedName>
        <fullName evidence="2">Uncharacterized protein</fullName>
    </submittedName>
</protein>
<keyword evidence="3" id="KW-1185">Reference proteome</keyword>
<reference evidence="3" key="1">
    <citation type="journal article" date="2014" name="Proc. Natl. Acad. Sci. U.S.A.">
        <title>Extensive sampling of basidiomycete genomes demonstrates inadequacy of the white-rot/brown-rot paradigm for wood decay fungi.</title>
        <authorList>
            <person name="Riley R."/>
            <person name="Salamov A.A."/>
            <person name="Brown D.W."/>
            <person name="Nagy L.G."/>
            <person name="Floudas D."/>
            <person name="Held B.W."/>
            <person name="Levasseur A."/>
            <person name="Lombard V."/>
            <person name="Morin E."/>
            <person name="Otillar R."/>
            <person name="Lindquist E.A."/>
            <person name="Sun H."/>
            <person name="LaButti K.M."/>
            <person name="Schmutz J."/>
            <person name="Jabbour D."/>
            <person name="Luo H."/>
            <person name="Baker S.E."/>
            <person name="Pisabarro A.G."/>
            <person name="Walton J.D."/>
            <person name="Blanchette R.A."/>
            <person name="Henrissat B."/>
            <person name="Martin F."/>
            <person name="Cullen D."/>
            <person name="Hibbett D.S."/>
            <person name="Grigoriev I.V."/>
        </authorList>
    </citation>
    <scope>NUCLEOTIDE SEQUENCE [LARGE SCALE GENOMIC DNA]</scope>
    <source>
        <strain evidence="3">CBS 339.88</strain>
    </source>
</reference>
<dbReference type="AlphaFoldDB" id="A0A067T358"/>
<gene>
    <name evidence="2" type="ORF">GALMADRAFT_407759</name>
</gene>
<dbReference type="EMBL" id="KL142376">
    <property type="protein sequence ID" value="KDR77561.1"/>
    <property type="molecule type" value="Genomic_DNA"/>
</dbReference>
<organism evidence="2 3">
    <name type="scientific">Galerina marginata (strain CBS 339.88)</name>
    <dbReference type="NCBI Taxonomy" id="685588"/>
    <lineage>
        <taxon>Eukaryota</taxon>
        <taxon>Fungi</taxon>
        <taxon>Dikarya</taxon>
        <taxon>Basidiomycota</taxon>
        <taxon>Agaricomycotina</taxon>
        <taxon>Agaricomycetes</taxon>
        <taxon>Agaricomycetidae</taxon>
        <taxon>Agaricales</taxon>
        <taxon>Agaricineae</taxon>
        <taxon>Strophariaceae</taxon>
        <taxon>Galerina</taxon>
    </lineage>
</organism>
<sequence length="123" mass="13738">MSEGIIIRHTTEYNTNHVYVCLTTQVEVLKPPCQRMVQSEGRGRQRRRDSGRLNAQHQPNMAERLLGAPGGMASLSLAGIPPAGMPSSCRSRSGWRQRQLLHSIMPMLLSLSRCCRRISLARA</sequence>
<name>A0A067T358_GALM3</name>